<feature type="region of interest" description="Disordered" evidence="1">
    <location>
        <begin position="1"/>
        <end position="22"/>
    </location>
</feature>
<name>A0A2K8T860_9NOSO</name>
<keyword evidence="3" id="KW-1185">Reference proteome</keyword>
<evidence type="ECO:0000256" key="1">
    <source>
        <dbReference type="SAM" id="MobiDB-lite"/>
    </source>
</evidence>
<sequence length="43" mass="4829">MQLPNQSRRHPELTQSDRPETNAASIQFMMAETLIIASVSESL</sequence>
<gene>
    <name evidence="2" type="ORF">COO91_10079</name>
</gene>
<evidence type="ECO:0000313" key="3">
    <source>
        <dbReference type="Proteomes" id="UP000232003"/>
    </source>
</evidence>
<dbReference type="Proteomes" id="UP000232003">
    <property type="component" value="Plasmid pNFSY07"/>
</dbReference>
<reference evidence="2 3" key="1">
    <citation type="submission" date="2017-11" db="EMBL/GenBank/DDBJ databases">
        <title>Complete genome of a free-living desiccation-tolerant cyanobacterium and its photosynthetic adaptation to extreme terrestrial habitat.</title>
        <authorList>
            <person name="Shang J."/>
        </authorList>
    </citation>
    <scope>NUCLEOTIDE SEQUENCE [LARGE SCALE GENOMIC DNA]</scope>
    <source>
        <strain evidence="2 3">CCNUN1</strain>
        <plasmid evidence="3">pnfsy07</plasmid>
    </source>
</reference>
<feature type="compositionally biased region" description="Basic and acidic residues" evidence="1">
    <location>
        <begin position="9"/>
        <end position="20"/>
    </location>
</feature>
<dbReference type="EMBL" id="CP024792">
    <property type="protein sequence ID" value="AUB43878.1"/>
    <property type="molecule type" value="Genomic_DNA"/>
</dbReference>
<accession>A0A2K8T860</accession>
<protein>
    <submittedName>
        <fullName evidence="2">Uncharacterized protein</fullName>
    </submittedName>
</protein>
<dbReference type="AlphaFoldDB" id="A0A2K8T860"/>
<organism evidence="2 3">
    <name type="scientific">Nostoc flagelliforme CCNUN1</name>
    <dbReference type="NCBI Taxonomy" id="2038116"/>
    <lineage>
        <taxon>Bacteria</taxon>
        <taxon>Bacillati</taxon>
        <taxon>Cyanobacteriota</taxon>
        <taxon>Cyanophyceae</taxon>
        <taxon>Nostocales</taxon>
        <taxon>Nostocaceae</taxon>
        <taxon>Nostoc</taxon>
    </lineage>
</organism>
<geneLocation type="plasmid" evidence="3">
    <name>pnfsy07</name>
</geneLocation>
<keyword evidence="2" id="KW-0614">Plasmid</keyword>
<proteinExistence type="predicted"/>
<dbReference type="RefSeq" id="WP_263984243.1">
    <property type="nucleotide sequence ID" value="NZ_CAWNNC010000008.1"/>
</dbReference>
<dbReference type="KEGG" id="nfl:COO91_10079"/>
<evidence type="ECO:0000313" key="2">
    <source>
        <dbReference type="EMBL" id="AUB43878.1"/>
    </source>
</evidence>